<dbReference type="SUPFAM" id="SSF53474">
    <property type="entry name" value="alpha/beta-Hydrolases"/>
    <property type="match status" value="1"/>
</dbReference>
<keyword evidence="2" id="KW-0719">Serine esterase</keyword>
<organism evidence="8 9">
    <name type="scientific">Photinus pyralis</name>
    <name type="common">Common eastern firefly</name>
    <name type="synonym">Lampyris pyralis</name>
    <dbReference type="NCBI Taxonomy" id="7054"/>
    <lineage>
        <taxon>Eukaryota</taxon>
        <taxon>Metazoa</taxon>
        <taxon>Ecdysozoa</taxon>
        <taxon>Arthropoda</taxon>
        <taxon>Hexapoda</taxon>
        <taxon>Insecta</taxon>
        <taxon>Pterygota</taxon>
        <taxon>Neoptera</taxon>
        <taxon>Endopterygota</taxon>
        <taxon>Coleoptera</taxon>
        <taxon>Polyphaga</taxon>
        <taxon>Elateriformia</taxon>
        <taxon>Elateroidea</taxon>
        <taxon>Lampyridae</taxon>
        <taxon>Lampyrinae</taxon>
        <taxon>Photinus</taxon>
    </lineage>
</organism>
<evidence type="ECO:0000259" key="7">
    <source>
        <dbReference type="Pfam" id="PF00135"/>
    </source>
</evidence>
<gene>
    <name evidence="8" type="ORF">PPYR_13754</name>
</gene>
<dbReference type="InParanoid" id="A0A5N4A9Z8"/>
<evidence type="ECO:0000256" key="5">
    <source>
        <dbReference type="ARBA" id="ARBA00023180"/>
    </source>
</evidence>
<evidence type="ECO:0000256" key="4">
    <source>
        <dbReference type="ARBA" id="ARBA00023157"/>
    </source>
</evidence>
<name>A0A5N4A9Z8_PHOPY</name>
<sequence>MYIIFFALLSISRAPSLNGHRTNHNPIVNTSCGSIQGSVIRSVLGKSIYSFRGIRYAKAPVDELRFEPPVPAEKWEGLYDATKDGPLCPQPGDIPISEDCLRLNVYTTKLPSAHHNPKRPVLFYIHPGGFYGLSSVSKWVGPHYYLDQDIVLVTINYRLGSLGFISTGDHWAPGNNGMKDQVVALKWVKEHIASFGGDPNLVTIVGYSAGSRSVYAHVVSPMSRGLFHRAIAMSAHFFGQLPPVNHQFPIAQKQARLVGCPDDTSENIIKCLKTKSAKEIADTLRGFSEFGIDPVVVWWPVVELDFGQERFLTEAPLKSVLKGNFHKVPIMGGLTVDEFSYRALGLVNNPELLKTMDEEFDRVAPIAFIYERNTTRSKTVSRKLREEFLGLEPLSQSSVQGVGHLYADGIGGFGINRGIKALAAKNTECTYYYRFSYQGRFSYFYLPNTTTPYGVVHHDDLLYLIYSERFPKLNTSDPEYAMVRKLTTLHTNFAYTGNPTPSKSALFDNELWVPITPENNAYMEIGKKLKMKKNLNEERYSVWRELFPLSDYQ</sequence>
<evidence type="ECO:0000313" key="9">
    <source>
        <dbReference type="Proteomes" id="UP000327044"/>
    </source>
</evidence>
<keyword evidence="4" id="KW-1015">Disulfide bond</keyword>
<accession>A0A5N4A9Z8</accession>
<dbReference type="FunFam" id="3.40.50.1820:FF:000155">
    <property type="entry name" value="Carboxylic ester hydrolase"/>
    <property type="match status" value="1"/>
</dbReference>
<evidence type="ECO:0000313" key="8">
    <source>
        <dbReference type="EMBL" id="KAB0794134.1"/>
    </source>
</evidence>
<comment type="caution">
    <text evidence="8">The sequence shown here is derived from an EMBL/GenBank/DDBJ whole genome shotgun (WGS) entry which is preliminary data.</text>
</comment>
<dbReference type="InterPro" id="IPR019826">
    <property type="entry name" value="Carboxylesterase_B_AS"/>
</dbReference>
<keyword evidence="5" id="KW-0325">Glycoprotein</keyword>
<dbReference type="Proteomes" id="UP000327044">
    <property type="component" value="Unassembled WGS sequence"/>
</dbReference>
<dbReference type="AlphaFoldDB" id="A0A5N4A9Z8"/>
<protein>
    <recommendedName>
        <fullName evidence="6">Carboxylic ester hydrolase</fullName>
        <ecNumber evidence="6">3.1.1.-</ecNumber>
    </recommendedName>
</protein>
<feature type="chain" id="PRO_5024456212" description="Carboxylic ester hydrolase" evidence="6">
    <location>
        <begin position="20"/>
        <end position="553"/>
    </location>
</feature>
<dbReference type="PANTHER" id="PTHR43142:SF1">
    <property type="entry name" value="CARBOXYLIC ESTER HYDROLASE"/>
    <property type="match status" value="1"/>
</dbReference>
<reference evidence="8 9" key="1">
    <citation type="journal article" date="2018" name="Elife">
        <title>Firefly genomes illuminate parallel origins of bioluminescence in beetles.</title>
        <authorList>
            <person name="Fallon T.R."/>
            <person name="Lower S.E."/>
            <person name="Chang C.H."/>
            <person name="Bessho-Uehara M."/>
            <person name="Martin G.J."/>
            <person name="Bewick A.J."/>
            <person name="Behringer M."/>
            <person name="Debat H.J."/>
            <person name="Wong I."/>
            <person name="Day J.C."/>
            <person name="Suvorov A."/>
            <person name="Silva C.J."/>
            <person name="Stanger-Hall K.F."/>
            <person name="Hall D.W."/>
            <person name="Schmitz R.J."/>
            <person name="Nelson D.R."/>
            <person name="Lewis S.M."/>
            <person name="Shigenobu S."/>
            <person name="Bybee S.M."/>
            <person name="Larracuente A.M."/>
            <person name="Oba Y."/>
            <person name="Weng J.K."/>
        </authorList>
    </citation>
    <scope>NUCLEOTIDE SEQUENCE [LARGE SCALE GENOMIC DNA]</scope>
    <source>
        <strain evidence="8">1611_PpyrPB1</strain>
        <tissue evidence="8">Whole body</tissue>
    </source>
</reference>
<evidence type="ECO:0000256" key="6">
    <source>
        <dbReference type="RuleBase" id="RU361235"/>
    </source>
</evidence>
<dbReference type="Gene3D" id="3.40.50.1820">
    <property type="entry name" value="alpha/beta hydrolase"/>
    <property type="match status" value="1"/>
</dbReference>
<dbReference type="EMBL" id="VVIM01000009">
    <property type="protein sequence ID" value="KAB0794134.1"/>
    <property type="molecule type" value="Genomic_DNA"/>
</dbReference>
<dbReference type="InterPro" id="IPR029058">
    <property type="entry name" value="AB_hydrolase_fold"/>
</dbReference>
<dbReference type="GO" id="GO:0052689">
    <property type="term" value="F:carboxylic ester hydrolase activity"/>
    <property type="evidence" value="ECO:0007669"/>
    <property type="project" value="UniProtKB-KW"/>
</dbReference>
<keyword evidence="3 6" id="KW-0378">Hydrolase</keyword>
<keyword evidence="6" id="KW-0732">Signal</keyword>
<evidence type="ECO:0000256" key="2">
    <source>
        <dbReference type="ARBA" id="ARBA00022487"/>
    </source>
</evidence>
<evidence type="ECO:0000256" key="1">
    <source>
        <dbReference type="ARBA" id="ARBA00005964"/>
    </source>
</evidence>
<dbReference type="EC" id="3.1.1.-" evidence="6"/>
<keyword evidence="9" id="KW-1185">Reference proteome</keyword>
<comment type="similarity">
    <text evidence="1 6">Belongs to the type-B carboxylesterase/lipase family.</text>
</comment>
<dbReference type="PROSITE" id="PS00122">
    <property type="entry name" value="CARBOXYLESTERASE_B_1"/>
    <property type="match status" value="1"/>
</dbReference>
<evidence type="ECO:0000256" key="3">
    <source>
        <dbReference type="ARBA" id="ARBA00022801"/>
    </source>
</evidence>
<proteinExistence type="inferred from homology"/>
<feature type="signal peptide" evidence="6">
    <location>
        <begin position="1"/>
        <end position="19"/>
    </location>
</feature>
<feature type="domain" description="Carboxylesterase type B" evidence="7">
    <location>
        <begin position="25"/>
        <end position="543"/>
    </location>
</feature>
<dbReference type="Pfam" id="PF00135">
    <property type="entry name" value="COesterase"/>
    <property type="match status" value="1"/>
</dbReference>
<dbReference type="InterPro" id="IPR002018">
    <property type="entry name" value="CarbesteraseB"/>
</dbReference>
<dbReference type="PANTHER" id="PTHR43142">
    <property type="entry name" value="CARBOXYLIC ESTER HYDROLASE"/>
    <property type="match status" value="1"/>
</dbReference>